<comment type="caution">
    <text evidence="4">The sequence shown here is derived from an EMBL/GenBank/DDBJ whole genome shotgun (WGS) entry which is preliminary data.</text>
</comment>
<evidence type="ECO:0000256" key="1">
    <source>
        <dbReference type="ARBA" id="ARBA00023125"/>
    </source>
</evidence>
<sequence length="154" mass="17131">MAGRWRWQKEARITAVVLMAISITRHTVKTVSEKCTSKNKGSLAPREIFIQAGIELLNKGGTDSLSLNEILTQANKPRGSFYAAFGSKDVWLSALIRRYFQPPTDVLTLFGEGVSSGQQDTIKAWASWNVQRVMLAIRRGDRIVSLTEMAGRCT</sequence>
<keyword evidence="5" id="KW-1185">Reference proteome</keyword>
<dbReference type="Gene3D" id="1.10.357.10">
    <property type="entry name" value="Tetracycline Repressor, domain 2"/>
    <property type="match status" value="1"/>
</dbReference>
<feature type="DNA-binding region" description="H-T-H motif" evidence="2">
    <location>
        <begin position="66"/>
        <end position="85"/>
    </location>
</feature>
<dbReference type="Pfam" id="PF00440">
    <property type="entry name" value="TetR_N"/>
    <property type="match status" value="1"/>
</dbReference>
<dbReference type="InterPro" id="IPR009057">
    <property type="entry name" value="Homeodomain-like_sf"/>
</dbReference>
<evidence type="ECO:0000313" key="5">
    <source>
        <dbReference type="Proteomes" id="UP000239181"/>
    </source>
</evidence>
<dbReference type="GO" id="GO:0003677">
    <property type="term" value="F:DNA binding"/>
    <property type="evidence" value="ECO:0007669"/>
    <property type="project" value="UniProtKB-UniRule"/>
</dbReference>
<keyword evidence="1 2" id="KW-0238">DNA-binding</keyword>
<evidence type="ECO:0000313" key="4">
    <source>
        <dbReference type="EMBL" id="PRD13643.1"/>
    </source>
</evidence>
<dbReference type="EMBL" id="PDET01000017">
    <property type="protein sequence ID" value="PRD13643.1"/>
    <property type="molecule type" value="Genomic_DNA"/>
</dbReference>
<dbReference type="OrthoDB" id="4541465at2"/>
<dbReference type="Proteomes" id="UP000239181">
    <property type="component" value="Unassembled WGS sequence"/>
</dbReference>
<feature type="domain" description="HTH tetR-type" evidence="3">
    <location>
        <begin position="43"/>
        <end position="103"/>
    </location>
</feature>
<evidence type="ECO:0000256" key="2">
    <source>
        <dbReference type="PROSITE-ProRule" id="PRU00335"/>
    </source>
</evidence>
<dbReference type="AlphaFoldDB" id="A0A2S9I770"/>
<dbReference type="InterPro" id="IPR001647">
    <property type="entry name" value="HTH_TetR"/>
</dbReference>
<gene>
    <name evidence="4" type="ORF">CQW29_20595</name>
</gene>
<dbReference type="PROSITE" id="PS50977">
    <property type="entry name" value="HTH_TETR_2"/>
    <property type="match status" value="1"/>
</dbReference>
<dbReference type="SUPFAM" id="SSF46689">
    <property type="entry name" value="Homeodomain-like"/>
    <property type="match status" value="1"/>
</dbReference>
<protein>
    <recommendedName>
        <fullName evidence="3">HTH tetR-type domain-containing protein</fullName>
    </recommendedName>
</protein>
<reference evidence="4 5" key="1">
    <citation type="submission" date="2017-10" db="EMBL/GenBank/DDBJ databases">
        <title>Draft genome of two endophytic bacteria isolated from 'guarana' Paullinia cupana (Mart.) Ducke.</title>
        <authorList>
            <person name="Siqueira K.A."/>
            <person name="Liotti R.G."/>
            <person name="Mendes T.A."/>
            <person name="Soares M.A."/>
        </authorList>
    </citation>
    <scope>NUCLEOTIDE SEQUENCE [LARGE SCALE GENOMIC DNA]</scope>
    <source>
        <strain evidence="4 5">342</strain>
    </source>
</reference>
<evidence type="ECO:0000259" key="3">
    <source>
        <dbReference type="PROSITE" id="PS50977"/>
    </source>
</evidence>
<name>A0A2S9I770_9GAMM</name>
<accession>A0A2S9I770</accession>
<organism evidence="4 5">
    <name type="scientific">Pantoea coffeiphila</name>
    <dbReference type="NCBI Taxonomy" id="1465635"/>
    <lineage>
        <taxon>Bacteria</taxon>
        <taxon>Pseudomonadati</taxon>
        <taxon>Pseudomonadota</taxon>
        <taxon>Gammaproteobacteria</taxon>
        <taxon>Enterobacterales</taxon>
        <taxon>Erwiniaceae</taxon>
        <taxon>Pantoea</taxon>
    </lineage>
</organism>
<proteinExistence type="predicted"/>